<protein>
    <submittedName>
        <fullName evidence="2">Uncharacterized protein</fullName>
    </submittedName>
</protein>
<feature type="transmembrane region" description="Helical" evidence="1">
    <location>
        <begin position="130"/>
        <end position="150"/>
    </location>
</feature>
<gene>
    <name evidence="2" type="ORF">D8S82_08410</name>
</gene>
<comment type="caution">
    <text evidence="2">The sequence shown here is derived from an EMBL/GenBank/DDBJ whole genome shotgun (WGS) entry which is preliminary data.</text>
</comment>
<feature type="transmembrane region" description="Helical" evidence="1">
    <location>
        <begin position="186"/>
        <end position="213"/>
    </location>
</feature>
<evidence type="ECO:0000313" key="2">
    <source>
        <dbReference type="EMBL" id="TQR87070.1"/>
    </source>
</evidence>
<keyword evidence="1" id="KW-0812">Transmembrane</keyword>
<accession>A0A544W4A6</accession>
<organism evidence="2 3">
    <name type="scientific">Mycolicibacterium hodleri</name>
    <dbReference type="NCBI Taxonomy" id="49897"/>
    <lineage>
        <taxon>Bacteria</taxon>
        <taxon>Bacillati</taxon>
        <taxon>Actinomycetota</taxon>
        <taxon>Actinomycetes</taxon>
        <taxon>Mycobacteriales</taxon>
        <taxon>Mycobacteriaceae</taxon>
        <taxon>Mycolicibacterium</taxon>
    </lineage>
</organism>
<dbReference type="AlphaFoldDB" id="A0A544W4A6"/>
<feature type="transmembrane region" description="Helical" evidence="1">
    <location>
        <begin position="16"/>
        <end position="36"/>
    </location>
</feature>
<dbReference type="EMBL" id="VIFX01000008">
    <property type="protein sequence ID" value="TQR87070.1"/>
    <property type="molecule type" value="Genomic_DNA"/>
</dbReference>
<evidence type="ECO:0000256" key="1">
    <source>
        <dbReference type="SAM" id="Phobius"/>
    </source>
</evidence>
<dbReference type="RefSeq" id="WP_142551642.1">
    <property type="nucleotide sequence ID" value="NZ_VIFX01000008.1"/>
</dbReference>
<dbReference type="Proteomes" id="UP000315759">
    <property type="component" value="Unassembled WGS sequence"/>
</dbReference>
<proteinExistence type="predicted"/>
<reference evidence="2 3" key="1">
    <citation type="submission" date="2018-10" db="EMBL/GenBank/DDBJ databases">
        <title>Draft genome of Mycobacterium hodleri strain B.</title>
        <authorList>
            <person name="Amande T.J."/>
            <person name="Mcgenity T.J."/>
        </authorList>
    </citation>
    <scope>NUCLEOTIDE SEQUENCE [LARGE SCALE GENOMIC DNA]</scope>
    <source>
        <strain evidence="2 3">B</strain>
    </source>
</reference>
<keyword evidence="1" id="KW-1133">Transmembrane helix</keyword>
<feature type="transmembrane region" description="Helical" evidence="1">
    <location>
        <begin position="157"/>
        <end position="174"/>
    </location>
</feature>
<sequence>MPHELAAGMAQPGPPWSTALLALAGLWWLGFFVASFRTKELRVERRLYWLGHGGAAVLALSHRGWQAVLGGTGLVVFITLLYAVLNTPYLKIGDRLISASDSDRRRDERDRGMIPRPPALENYATSTPGAFWWILVCLTVISAICVALPAHPDWRSWVGVALVGFMAPAVGVLDGRGRFPVARGQWVPAALAALASIPLYGVPVVLYAAGYLLGRRLSVGYGRHAKRDVE</sequence>
<evidence type="ECO:0000313" key="3">
    <source>
        <dbReference type="Proteomes" id="UP000315759"/>
    </source>
</evidence>
<feature type="transmembrane region" description="Helical" evidence="1">
    <location>
        <begin position="67"/>
        <end position="85"/>
    </location>
</feature>
<name>A0A544W4A6_9MYCO</name>
<keyword evidence="1" id="KW-0472">Membrane</keyword>
<keyword evidence="3" id="KW-1185">Reference proteome</keyword>